<protein>
    <submittedName>
        <fullName evidence="1">Uncharacterized protein</fullName>
    </submittedName>
</protein>
<gene>
    <name evidence="1" type="ORF">ISN44_As06g041250</name>
</gene>
<dbReference type="EMBL" id="JAEFBJ010000006">
    <property type="protein sequence ID" value="KAG7599963.1"/>
    <property type="molecule type" value="Genomic_DNA"/>
</dbReference>
<reference evidence="1 2" key="1">
    <citation type="submission" date="2020-12" db="EMBL/GenBank/DDBJ databases">
        <title>Concerted genomic and epigenomic changes stabilize Arabidopsis allopolyploids.</title>
        <authorList>
            <person name="Chen Z."/>
        </authorList>
    </citation>
    <scope>NUCLEOTIDE SEQUENCE [LARGE SCALE GENOMIC DNA]</scope>
    <source>
        <strain evidence="1">As9502</strain>
        <tissue evidence="1">Leaf</tissue>
    </source>
</reference>
<sequence>MRKRLSSVVVCVGYAARIWFLWRIDLSDGCSVVDLLGWWLVEFRDPPALVNSCSSPLHDLAIAVPVTMPPSEVVLFQSRCLFSPSLVADVFFLLVANLTGWSCGW</sequence>
<proteinExistence type="predicted"/>
<organism evidence="1 2">
    <name type="scientific">Arabidopsis suecica</name>
    <name type="common">Swedish thale-cress</name>
    <name type="synonym">Cardaminopsis suecica</name>
    <dbReference type="NCBI Taxonomy" id="45249"/>
    <lineage>
        <taxon>Eukaryota</taxon>
        <taxon>Viridiplantae</taxon>
        <taxon>Streptophyta</taxon>
        <taxon>Embryophyta</taxon>
        <taxon>Tracheophyta</taxon>
        <taxon>Spermatophyta</taxon>
        <taxon>Magnoliopsida</taxon>
        <taxon>eudicotyledons</taxon>
        <taxon>Gunneridae</taxon>
        <taxon>Pentapetalae</taxon>
        <taxon>rosids</taxon>
        <taxon>malvids</taxon>
        <taxon>Brassicales</taxon>
        <taxon>Brassicaceae</taxon>
        <taxon>Camelineae</taxon>
        <taxon>Arabidopsis</taxon>
    </lineage>
</organism>
<evidence type="ECO:0000313" key="2">
    <source>
        <dbReference type="Proteomes" id="UP000694251"/>
    </source>
</evidence>
<comment type="caution">
    <text evidence="1">The sequence shown here is derived from an EMBL/GenBank/DDBJ whole genome shotgun (WGS) entry which is preliminary data.</text>
</comment>
<dbReference type="AlphaFoldDB" id="A0A8T2CQR5"/>
<name>A0A8T2CQR5_ARASU</name>
<accession>A0A8T2CQR5</accession>
<keyword evidence="2" id="KW-1185">Reference proteome</keyword>
<evidence type="ECO:0000313" key="1">
    <source>
        <dbReference type="EMBL" id="KAG7599963.1"/>
    </source>
</evidence>
<dbReference type="Proteomes" id="UP000694251">
    <property type="component" value="Chromosome 6"/>
</dbReference>